<keyword evidence="6" id="KW-0472">Membrane</keyword>
<feature type="region of interest" description="Disordered" evidence="10">
    <location>
        <begin position="442"/>
        <end position="462"/>
    </location>
</feature>
<evidence type="ECO:0000259" key="13">
    <source>
        <dbReference type="Pfam" id="PF13206"/>
    </source>
</evidence>
<evidence type="ECO:0000256" key="6">
    <source>
        <dbReference type="ARBA" id="ARBA00023136"/>
    </source>
</evidence>
<dbReference type="InterPro" id="IPR025932">
    <property type="entry name" value="Trypano_VSG_B_N_dom"/>
</dbReference>
<evidence type="ECO:0000256" key="5">
    <source>
        <dbReference type="ARBA" id="ARBA00022729"/>
    </source>
</evidence>
<dbReference type="InterPro" id="IPR019609">
    <property type="entry name" value="Variant_surf_glycoprt_trypan_C"/>
</dbReference>
<keyword evidence="9" id="KW-0175">Coiled coil</keyword>
<dbReference type="GO" id="GO:0005886">
    <property type="term" value="C:plasma membrane"/>
    <property type="evidence" value="ECO:0007669"/>
    <property type="project" value="UniProtKB-SubCell"/>
</dbReference>
<feature type="domain" description="Trypanosome variant surface glycoprotein C-terminal" evidence="12">
    <location>
        <begin position="406"/>
        <end position="506"/>
    </location>
</feature>
<dbReference type="VEuPathDB" id="TriTrypDB:Tb427_000331700"/>
<evidence type="ECO:0000256" key="1">
    <source>
        <dbReference type="ARBA" id="ARBA00002523"/>
    </source>
</evidence>
<proteinExistence type="predicted"/>
<comment type="function">
    <text evidence="1">VSG forms a coat on the surface of the parasite. The trypanosome evades the immune response of the host by expressing a series of antigenically distinct VSGs from an estimated 1000 VSG genes.</text>
</comment>
<evidence type="ECO:0000256" key="10">
    <source>
        <dbReference type="SAM" id="MobiDB-lite"/>
    </source>
</evidence>
<keyword evidence="8" id="KW-0449">Lipoprotein</keyword>
<keyword evidence="5 11" id="KW-0732">Signal</keyword>
<dbReference type="GO" id="GO:0098552">
    <property type="term" value="C:side of membrane"/>
    <property type="evidence" value="ECO:0007669"/>
    <property type="project" value="UniProtKB-KW"/>
</dbReference>
<dbReference type="EMBL" id="KX700668">
    <property type="protein sequence ID" value="APD74624.1"/>
    <property type="molecule type" value="Genomic_DNA"/>
</dbReference>
<evidence type="ECO:0000256" key="7">
    <source>
        <dbReference type="ARBA" id="ARBA00023180"/>
    </source>
</evidence>
<dbReference type="Pfam" id="PF10659">
    <property type="entry name" value="Trypan_glycop_C"/>
    <property type="match status" value="1"/>
</dbReference>
<reference evidence="14" key="1">
    <citation type="submission" date="2016-08" db="EMBL/GenBank/DDBJ databases">
        <title>VSG repertoire of Trypanosoma brucei EATRO 1125.</title>
        <authorList>
            <person name="Cross G.A."/>
        </authorList>
    </citation>
    <scope>NUCLEOTIDE SEQUENCE</scope>
    <source>
        <strain evidence="14">EATRO 1125</strain>
    </source>
</reference>
<accession>A0A1J0R9Z5</accession>
<evidence type="ECO:0000256" key="9">
    <source>
        <dbReference type="SAM" id="Coils"/>
    </source>
</evidence>
<dbReference type="AlphaFoldDB" id="A0A1J0R9Z5"/>
<protein>
    <submittedName>
        <fullName evidence="14">Variant surface glycoprotein 1125.4092</fullName>
    </submittedName>
</protein>
<evidence type="ECO:0000256" key="4">
    <source>
        <dbReference type="ARBA" id="ARBA00022622"/>
    </source>
</evidence>
<evidence type="ECO:0000313" key="14">
    <source>
        <dbReference type="EMBL" id="APD74624.1"/>
    </source>
</evidence>
<feature type="domain" description="Trypanosome variant surface glycoprotein B-type N-terminal" evidence="13">
    <location>
        <begin position="13"/>
        <end position="366"/>
    </location>
</feature>
<keyword evidence="4" id="KW-0336">GPI-anchor</keyword>
<evidence type="ECO:0000259" key="12">
    <source>
        <dbReference type="Pfam" id="PF10659"/>
    </source>
</evidence>
<keyword evidence="3" id="KW-1003">Cell membrane</keyword>
<evidence type="ECO:0000256" key="3">
    <source>
        <dbReference type="ARBA" id="ARBA00022475"/>
    </source>
</evidence>
<organism evidence="14">
    <name type="scientific">Trypanosoma brucei</name>
    <dbReference type="NCBI Taxonomy" id="5691"/>
    <lineage>
        <taxon>Eukaryota</taxon>
        <taxon>Discoba</taxon>
        <taxon>Euglenozoa</taxon>
        <taxon>Kinetoplastea</taxon>
        <taxon>Metakinetoplastina</taxon>
        <taxon>Trypanosomatida</taxon>
        <taxon>Trypanosomatidae</taxon>
        <taxon>Trypanosoma</taxon>
    </lineage>
</organism>
<dbReference type="VEuPathDB" id="TriTrypDB:Tbg972.7.7540"/>
<dbReference type="Gene3D" id="4.10.110.20">
    <property type="entry name" value="Variant surface glycoprotein MITAT 1.2, VSG 221, C-terminal domain"/>
    <property type="match status" value="1"/>
</dbReference>
<evidence type="ECO:0000256" key="2">
    <source>
        <dbReference type="ARBA" id="ARBA00004609"/>
    </source>
</evidence>
<feature type="chain" id="PRO_5012565775" evidence="11">
    <location>
        <begin position="19"/>
        <end position="518"/>
    </location>
</feature>
<feature type="signal peptide" evidence="11">
    <location>
        <begin position="1"/>
        <end position="18"/>
    </location>
</feature>
<comment type="subcellular location">
    <subcellularLocation>
        <location evidence="2">Cell membrane</location>
        <topology evidence="2">Lipid-anchor</topology>
        <topology evidence="2">GPI-anchor</topology>
    </subcellularLocation>
</comment>
<dbReference type="VEuPathDB" id="TriTrypDB:Tb11.v5.0704"/>
<sequence>MLPSTAAFTAAILLTAQALRVEAAFQADAAADLQLLCSFIALEAAEPHKVALPGELEQEIQEVRTMNMSTADPEWQAIFERKDGQDTWEKAKGDTKSEPYRCHWEDTYDKWVADRAQAQVMKGNKKWIEKNPPPSTESGRQAAHELINSSLTEIQRLKLEYDEQKKAAEAHAATAKTKIMEMLYGQEKASATPVTAKTLKATSSYGEGCGINGGYSVYGDALCICGESASDSAQECDNSNLDITWQTDIKTTQLSIIKGKCPTKPGATYTGESLQTVRTALAARLRHTARGGNTLVTYLGTSSDGTCDGADGKTCVIYDDAFKPGDATTGISSINWVAKLDEAIQELKNAELKAIQATATSQKIENFVHTAKEVYTAKRYNIQTPQKPNPSEQPASTTQKFADADCNNHKTNTTCQSLCTWHESETDKDKKCKLDPKKAAEQQTTQAGKGEEAAGAEKPGVNCSSRTTKETCEAVTGTPSSGKAKACEWIKGKCQDSSILFYKKFVEYGCCFCWCGTI</sequence>
<evidence type="ECO:0000256" key="11">
    <source>
        <dbReference type="SAM" id="SignalP"/>
    </source>
</evidence>
<dbReference type="Pfam" id="PF13206">
    <property type="entry name" value="VSG_B"/>
    <property type="match status" value="1"/>
</dbReference>
<keyword evidence="7" id="KW-0325">Glycoprotein</keyword>
<dbReference type="VEuPathDB" id="TriTrypDB:Tb1125.4.5560"/>
<evidence type="ECO:0000256" key="8">
    <source>
        <dbReference type="ARBA" id="ARBA00023288"/>
    </source>
</evidence>
<feature type="coiled-coil region" evidence="9">
    <location>
        <begin position="147"/>
        <end position="174"/>
    </location>
</feature>
<name>A0A1J0R9Z5_9TRYP</name>